<dbReference type="SUPFAM" id="SSF53901">
    <property type="entry name" value="Thiolase-like"/>
    <property type="match status" value="1"/>
</dbReference>
<dbReference type="InterPro" id="IPR040771">
    <property type="entry name" value="TLP1_add_C"/>
</dbReference>
<organism evidence="5 6">
    <name type="scientific">Sphingobium fluviale</name>
    <dbReference type="NCBI Taxonomy" id="2506423"/>
    <lineage>
        <taxon>Bacteria</taxon>
        <taxon>Pseudomonadati</taxon>
        <taxon>Pseudomonadota</taxon>
        <taxon>Alphaproteobacteria</taxon>
        <taxon>Sphingomonadales</taxon>
        <taxon>Sphingomonadaceae</taxon>
        <taxon>Sphingobium</taxon>
    </lineage>
</organism>
<dbReference type="OrthoDB" id="4470569at2"/>
<protein>
    <submittedName>
        <fullName evidence="5">Acetyl-CoA acetyltransferase</fullName>
    </submittedName>
</protein>
<keyword evidence="3" id="KW-0012">Acyltransferase</keyword>
<evidence type="ECO:0000256" key="1">
    <source>
        <dbReference type="ARBA" id="ARBA00010982"/>
    </source>
</evidence>
<feature type="domain" description="Thiolase-like protein type 1 additional C-terminal" evidence="4">
    <location>
        <begin position="424"/>
        <end position="503"/>
    </location>
</feature>
<dbReference type="GO" id="GO:0016746">
    <property type="term" value="F:acyltransferase activity"/>
    <property type="evidence" value="ECO:0007669"/>
    <property type="project" value="UniProtKB-KW"/>
</dbReference>
<proteinExistence type="inferred from homology"/>
<reference evidence="6" key="1">
    <citation type="submission" date="2019-01" db="EMBL/GenBank/DDBJ databases">
        <title>Cytophagaceae bacterium strain CAR-16.</title>
        <authorList>
            <person name="Chen W.-M."/>
        </authorList>
    </citation>
    <scope>NUCLEOTIDE SEQUENCE [LARGE SCALE GENOMIC DNA]</scope>
    <source>
        <strain evidence="6">CHR27</strain>
    </source>
</reference>
<evidence type="ECO:0000259" key="4">
    <source>
        <dbReference type="Pfam" id="PF18313"/>
    </source>
</evidence>
<dbReference type="PANTHER" id="PTHR18919">
    <property type="entry name" value="ACETYL-COA C-ACYLTRANSFERASE"/>
    <property type="match status" value="1"/>
</dbReference>
<dbReference type="EMBL" id="SBKP01000004">
    <property type="protein sequence ID" value="RXR29520.1"/>
    <property type="molecule type" value="Genomic_DNA"/>
</dbReference>
<evidence type="ECO:0000256" key="3">
    <source>
        <dbReference type="ARBA" id="ARBA00023315"/>
    </source>
</evidence>
<name>A0A4Q1KJJ2_9SPHN</name>
<accession>A0A4Q1KJJ2</accession>
<comment type="caution">
    <text evidence="5">The sequence shown here is derived from an EMBL/GenBank/DDBJ whole genome shotgun (WGS) entry which is preliminary data.</text>
</comment>
<dbReference type="RefSeq" id="WP_129403710.1">
    <property type="nucleotide sequence ID" value="NZ_SBKP01000004.1"/>
</dbReference>
<keyword evidence="2 5" id="KW-0808">Transferase</keyword>
<dbReference type="PANTHER" id="PTHR18919:SF139">
    <property type="entry name" value="THIOLASE-LIKE PROTEIN TYPE 1 ADDITIONAL C-TERMINAL DOMAIN-CONTAINING PROTEIN"/>
    <property type="match status" value="1"/>
</dbReference>
<dbReference type="AlphaFoldDB" id="A0A4Q1KJJ2"/>
<dbReference type="Pfam" id="PF18313">
    <property type="entry name" value="TLP1_add_C"/>
    <property type="match status" value="1"/>
</dbReference>
<dbReference type="Gene3D" id="3.40.47.10">
    <property type="match status" value="1"/>
</dbReference>
<evidence type="ECO:0000313" key="5">
    <source>
        <dbReference type="EMBL" id="RXR29520.1"/>
    </source>
</evidence>
<evidence type="ECO:0000256" key="2">
    <source>
        <dbReference type="ARBA" id="ARBA00022679"/>
    </source>
</evidence>
<dbReference type="Proteomes" id="UP000290958">
    <property type="component" value="Unassembled WGS sequence"/>
</dbReference>
<dbReference type="InterPro" id="IPR016039">
    <property type="entry name" value="Thiolase-like"/>
</dbReference>
<gene>
    <name evidence="5" type="ORF">EQG66_06100</name>
</gene>
<keyword evidence="6" id="KW-1185">Reference proteome</keyword>
<evidence type="ECO:0000313" key="6">
    <source>
        <dbReference type="Proteomes" id="UP000290958"/>
    </source>
</evidence>
<comment type="similarity">
    <text evidence="1">Belongs to the thiolase-like superfamily. Thiolase family.</text>
</comment>
<dbReference type="Gene3D" id="2.40.50.840">
    <property type="match status" value="1"/>
</dbReference>
<sequence>MRAAGTTPVIIGVGQSVDRIDAPDYQAWSAADLAAVAARAAISDAMARRDLAPYIDAIVTTRTFEDSGLEQPIFGASDNFPRSIAARLGIKPRSAFWGEGGGQSPQDLVSEFCERVAAGEFDLVLLCGAEAISTIRHAAREGRTLDFSESPGGEVEDRGANLRAFQDPLAERHGVVDAPIGYALAENARRAALGMTQADYAEHMGRLFAPLAAVARTNSAAAWDVPNYSASDLITVSPGNRWIADPYPLRLVARDQVNMGAAVVIASQRVADDLGVAPDRRVYLHGYARATEKPLLSRPDLSASPAARAAARAALKRAGLVPDAVATFDFYSCFPIAVSNVAIDEFGLSEDDPRKLSVVGGLPYFGGPGNNYSMHAIAALVPVLREAPGKAGFVGANGGFLSKYSAGVYSTIPRPWRNWSSTSLQAELDAVPAQPLLDGYDGPGTVETASVLHVRGAPEMAVVIGRTPGGLRFIARSKPGDAATIAMTHENDVLGWPVTVARSEEGLNLFVFGDG</sequence>